<sequence length="59" mass="7050">MKMIIFKLQWKKKRIKESPKNYTKGVLLPKIIILHLVKYLNNVRIGLSIERKAYNSTLH</sequence>
<organism evidence="1 2">
    <name type="scientific">Chryseobacterium vrystaatense</name>
    <dbReference type="NCBI Taxonomy" id="307480"/>
    <lineage>
        <taxon>Bacteria</taxon>
        <taxon>Pseudomonadati</taxon>
        <taxon>Bacteroidota</taxon>
        <taxon>Flavobacteriia</taxon>
        <taxon>Flavobacteriales</taxon>
        <taxon>Weeksellaceae</taxon>
        <taxon>Chryseobacterium group</taxon>
        <taxon>Chryseobacterium</taxon>
    </lineage>
</organism>
<gene>
    <name evidence="1" type="ORF">SAMN02787073_4783</name>
</gene>
<accession>A0A1M5MAZ0</accession>
<protein>
    <submittedName>
        <fullName evidence="1">Uncharacterized protein</fullName>
    </submittedName>
</protein>
<name>A0A1M5MAZ0_9FLAO</name>
<evidence type="ECO:0000313" key="2">
    <source>
        <dbReference type="Proteomes" id="UP000184108"/>
    </source>
</evidence>
<proteinExistence type="predicted"/>
<dbReference type="EMBL" id="FQVE01000007">
    <property type="protein sequence ID" value="SHG74450.1"/>
    <property type="molecule type" value="Genomic_DNA"/>
</dbReference>
<dbReference type="AlphaFoldDB" id="A0A1M5MAZ0"/>
<reference evidence="2" key="1">
    <citation type="submission" date="2016-11" db="EMBL/GenBank/DDBJ databases">
        <authorList>
            <person name="Varghese N."/>
            <person name="Submissions S."/>
        </authorList>
    </citation>
    <scope>NUCLEOTIDE SEQUENCE [LARGE SCALE GENOMIC DNA]</scope>
    <source>
        <strain evidence="2">YR203</strain>
    </source>
</reference>
<dbReference type="Proteomes" id="UP000184108">
    <property type="component" value="Unassembled WGS sequence"/>
</dbReference>
<evidence type="ECO:0000313" key="1">
    <source>
        <dbReference type="EMBL" id="SHG74450.1"/>
    </source>
</evidence>